<dbReference type="RefSeq" id="WP_190548863.1">
    <property type="nucleotide sequence ID" value="NZ_CAWPNO010000094.1"/>
</dbReference>
<sequence length="94" mass="10287">MSNETNINNSPIELSPEELDAVSGGIDIYLSGSTFEQRDIFSVNRRSSRRNSRNSLFSSSYISSSAFQFIGLGFSSVSDALSFVSGFAKLFGRK</sequence>
<comment type="caution">
    <text evidence="2">The sequence shown here is derived from an EMBL/GenBank/DDBJ whole genome shotgun (WGS) entry which is preliminary data.</text>
</comment>
<keyword evidence="1" id="KW-0472">Membrane</keyword>
<dbReference type="Proteomes" id="UP000658514">
    <property type="component" value="Unassembled WGS sequence"/>
</dbReference>
<accession>A0ABR8AI32</accession>
<dbReference type="InterPro" id="IPR049891">
    <property type="entry name" value="CTB"/>
</dbReference>
<dbReference type="EMBL" id="JACJQH010000059">
    <property type="protein sequence ID" value="MBD2199404.1"/>
    <property type="molecule type" value="Genomic_DNA"/>
</dbReference>
<name>A0ABR8AI32_9CYAN</name>
<keyword evidence="1" id="KW-1133">Transmembrane helix</keyword>
<reference evidence="2 3" key="1">
    <citation type="journal article" date="2020" name="ISME J.">
        <title>Comparative genomics reveals insights into cyanobacterial evolution and habitat adaptation.</title>
        <authorList>
            <person name="Chen M.Y."/>
            <person name="Teng W.K."/>
            <person name="Zhao L."/>
            <person name="Hu C.X."/>
            <person name="Zhou Y.K."/>
            <person name="Han B.P."/>
            <person name="Song L.R."/>
            <person name="Shu W.S."/>
        </authorList>
    </citation>
    <scope>NUCLEOTIDE SEQUENCE [LARGE SCALE GENOMIC DNA]</scope>
    <source>
        <strain evidence="2 3">FACHB-288</strain>
    </source>
</reference>
<evidence type="ECO:0000256" key="1">
    <source>
        <dbReference type="SAM" id="Phobius"/>
    </source>
</evidence>
<gene>
    <name evidence="2" type="ORF">H6G24_28645</name>
</gene>
<evidence type="ECO:0000313" key="3">
    <source>
        <dbReference type="Proteomes" id="UP000658514"/>
    </source>
</evidence>
<keyword evidence="3" id="KW-1185">Reference proteome</keyword>
<dbReference type="NCBIfam" id="NF038167">
    <property type="entry name" value="cyan_ocin_like"/>
    <property type="match status" value="1"/>
</dbReference>
<proteinExistence type="predicted"/>
<evidence type="ECO:0000313" key="2">
    <source>
        <dbReference type="EMBL" id="MBD2199404.1"/>
    </source>
</evidence>
<organism evidence="2 3">
    <name type="scientific">Calothrix parietina FACHB-288</name>
    <dbReference type="NCBI Taxonomy" id="2692896"/>
    <lineage>
        <taxon>Bacteria</taxon>
        <taxon>Bacillati</taxon>
        <taxon>Cyanobacteriota</taxon>
        <taxon>Cyanophyceae</taxon>
        <taxon>Nostocales</taxon>
        <taxon>Calotrichaceae</taxon>
        <taxon>Calothrix</taxon>
    </lineage>
</organism>
<feature type="transmembrane region" description="Helical" evidence="1">
    <location>
        <begin position="66"/>
        <end position="88"/>
    </location>
</feature>
<keyword evidence="1" id="KW-0812">Transmembrane</keyword>
<protein>
    <submittedName>
        <fullName evidence="2">Uncharacterized protein</fullName>
    </submittedName>
</protein>